<dbReference type="EMBL" id="GBXM01017753">
    <property type="protein sequence ID" value="JAH90824.1"/>
    <property type="molecule type" value="Transcribed_RNA"/>
</dbReference>
<protein>
    <submittedName>
        <fullName evidence="2">Uncharacterized protein</fullName>
    </submittedName>
</protein>
<organism evidence="2">
    <name type="scientific">Anguilla anguilla</name>
    <name type="common">European freshwater eel</name>
    <name type="synonym">Muraena anguilla</name>
    <dbReference type="NCBI Taxonomy" id="7936"/>
    <lineage>
        <taxon>Eukaryota</taxon>
        <taxon>Metazoa</taxon>
        <taxon>Chordata</taxon>
        <taxon>Craniata</taxon>
        <taxon>Vertebrata</taxon>
        <taxon>Euteleostomi</taxon>
        <taxon>Actinopterygii</taxon>
        <taxon>Neopterygii</taxon>
        <taxon>Teleostei</taxon>
        <taxon>Anguilliformes</taxon>
        <taxon>Anguillidae</taxon>
        <taxon>Anguilla</taxon>
    </lineage>
</organism>
<feature type="transmembrane region" description="Helical" evidence="1">
    <location>
        <begin position="42"/>
        <end position="59"/>
    </location>
</feature>
<dbReference type="AlphaFoldDB" id="A0A0E9WKB1"/>
<evidence type="ECO:0000313" key="2">
    <source>
        <dbReference type="EMBL" id="JAH90824.1"/>
    </source>
</evidence>
<sequence length="64" mass="6852">MGDQIRYAAADQAFIASLPVKSLNISVALLTIAYHVAYPSKTSGHIAAVIIIIIIVSYPRKLIA</sequence>
<keyword evidence="1" id="KW-0812">Transmembrane</keyword>
<reference evidence="2" key="2">
    <citation type="journal article" date="2015" name="Fish Shellfish Immunol.">
        <title>Early steps in the European eel (Anguilla anguilla)-Vibrio vulnificus interaction in the gills: Role of the RtxA13 toxin.</title>
        <authorList>
            <person name="Callol A."/>
            <person name="Pajuelo D."/>
            <person name="Ebbesson L."/>
            <person name="Teles M."/>
            <person name="MacKenzie S."/>
            <person name="Amaro C."/>
        </authorList>
    </citation>
    <scope>NUCLEOTIDE SEQUENCE</scope>
</reference>
<keyword evidence="1" id="KW-1133">Transmembrane helix</keyword>
<proteinExistence type="predicted"/>
<feature type="transmembrane region" description="Helical" evidence="1">
    <location>
        <begin position="12"/>
        <end position="36"/>
    </location>
</feature>
<keyword evidence="1" id="KW-0472">Membrane</keyword>
<evidence type="ECO:0000256" key="1">
    <source>
        <dbReference type="SAM" id="Phobius"/>
    </source>
</evidence>
<accession>A0A0E9WKB1</accession>
<name>A0A0E9WKB1_ANGAN</name>
<reference evidence="2" key="1">
    <citation type="submission" date="2014-11" db="EMBL/GenBank/DDBJ databases">
        <authorList>
            <person name="Amaro Gonzalez C."/>
        </authorList>
    </citation>
    <scope>NUCLEOTIDE SEQUENCE</scope>
</reference>